<name>H3GEN1_PHYRM</name>
<dbReference type="AlphaFoldDB" id="H3GEN1"/>
<evidence type="ECO:0000313" key="3">
    <source>
        <dbReference type="Proteomes" id="UP000005238"/>
    </source>
</evidence>
<feature type="region of interest" description="Disordered" evidence="1">
    <location>
        <begin position="23"/>
        <end position="155"/>
    </location>
</feature>
<dbReference type="EMBL" id="DS566003">
    <property type="status" value="NOT_ANNOTATED_CDS"/>
    <property type="molecule type" value="Genomic_DNA"/>
</dbReference>
<proteinExistence type="predicted"/>
<dbReference type="HOGENOM" id="CLU_1464008_0_0_1"/>
<dbReference type="OMA" id="WERETKQ"/>
<organism evidence="2 3">
    <name type="scientific">Phytophthora ramorum</name>
    <name type="common">Sudden oak death agent</name>
    <dbReference type="NCBI Taxonomy" id="164328"/>
    <lineage>
        <taxon>Eukaryota</taxon>
        <taxon>Sar</taxon>
        <taxon>Stramenopiles</taxon>
        <taxon>Oomycota</taxon>
        <taxon>Peronosporomycetes</taxon>
        <taxon>Peronosporales</taxon>
        <taxon>Peronosporaceae</taxon>
        <taxon>Phytophthora</taxon>
    </lineage>
</organism>
<dbReference type="InParanoid" id="H3GEN1"/>
<keyword evidence="3" id="KW-1185">Reference proteome</keyword>
<reference evidence="3" key="1">
    <citation type="journal article" date="2006" name="Science">
        <title>Phytophthora genome sequences uncover evolutionary origins and mechanisms of pathogenesis.</title>
        <authorList>
            <person name="Tyler B.M."/>
            <person name="Tripathy S."/>
            <person name="Zhang X."/>
            <person name="Dehal P."/>
            <person name="Jiang R.H."/>
            <person name="Aerts A."/>
            <person name="Arredondo F.D."/>
            <person name="Baxter L."/>
            <person name="Bensasson D."/>
            <person name="Beynon J.L."/>
            <person name="Chapman J."/>
            <person name="Damasceno C.M."/>
            <person name="Dorrance A.E."/>
            <person name="Dou D."/>
            <person name="Dickerman A.W."/>
            <person name="Dubchak I.L."/>
            <person name="Garbelotto M."/>
            <person name="Gijzen M."/>
            <person name="Gordon S.G."/>
            <person name="Govers F."/>
            <person name="Grunwald N.J."/>
            <person name="Huang W."/>
            <person name="Ivors K.L."/>
            <person name="Jones R.W."/>
            <person name="Kamoun S."/>
            <person name="Krampis K."/>
            <person name="Lamour K.H."/>
            <person name="Lee M.K."/>
            <person name="McDonald W.H."/>
            <person name="Medina M."/>
            <person name="Meijer H.J."/>
            <person name="Nordberg E.K."/>
            <person name="Maclean D.J."/>
            <person name="Ospina-Giraldo M.D."/>
            <person name="Morris P.F."/>
            <person name="Phuntumart V."/>
            <person name="Putnam N.H."/>
            <person name="Rash S."/>
            <person name="Rose J.K."/>
            <person name="Sakihama Y."/>
            <person name="Salamov A.A."/>
            <person name="Savidor A."/>
            <person name="Scheuring C.F."/>
            <person name="Smith B.M."/>
            <person name="Sobral B.W."/>
            <person name="Terry A."/>
            <person name="Torto-Alalibo T.A."/>
            <person name="Win J."/>
            <person name="Xu Z."/>
            <person name="Zhang H."/>
            <person name="Grigoriev I.V."/>
            <person name="Rokhsar D.S."/>
            <person name="Boore J.L."/>
        </authorList>
    </citation>
    <scope>NUCLEOTIDE SEQUENCE [LARGE SCALE GENOMIC DNA]</scope>
    <source>
        <strain evidence="3">Pr102</strain>
    </source>
</reference>
<evidence type="ECO:0000256" key="1">
    <source>
        <dbReference type="SAM" id="MobiDB-lite"/>
    </source>
</evidence>
<evidence type="ECO:0000313" key="2">
    <source>
        <dbReference type="EnsemblProtists" id="Phyra74119"/>
    </source>
</evidence>
<dbReference type="VEuPathDB" id="FungiDB:KRP23_5435"/>
<dbReference type="EnsemblProtists" id="Phyra74119">
    <property type="protein sequence ID" value="Phyra74119"/>
    <property type="gene ID" value="Phyra74119"/>
</dbReference>
<feature type="compositionally biased region" description="Basic and acidic residues" evidence="1">
    <location>
        <begin position="72"/>
        <end position="90"/>
    </location>
</feature>
<feature type="compositionally biased region" description="Basic and acidic residues" evidence="1">
    <location>
        <begin position="27"/>
        <end position="45"/>
    </location>
</feature>
<dbReference type="Proteomes" id="UP000005238">
    <property type="component" value="Unassembled WGS sequence"/>
</dbReference>
<accession>H3GEN1</accession>
<feature type="compositionally biased region" description="Basic and acidic residues" evidence="1">
    <location>
        <begin position="121"/>
        <end position="139"/>
    </location>
</feature>
<dbReference type="VEuPathDB" id="FungiDB:KRP22_14690"/>
<reference evidence="2" key="2">
    <citation type="submission" date="2015-06" db="UniProtKB">
        <authorList>
            <consortium name="EnsemblProtists"/>
        </authorList>
    </citation>
    <scope>IDENTIFICATION</scope>
    <source>
        <strain evidence="2">Pr102</strain>
    </source>
</reference>
<protein>
    <submittedName>
        <fullName evidence="2">Uncharacterized protein</fullName>
    </submittedName>
</protein>
<dbReference type="eggNOG" id="ENOG502R76T">
    <property type="taxonomic scope" value="Eukaryota"/>
</dbReference>
<sequence length="190" mass="22549">MTRVDPLFEFDASQAFRDLSAALPPYREGEHDPWFDCPHPEHSKPSAELAKSMRNLQEQLQDRAKPKSNKKWNMDKENRQPDGTNRRESVLQHNKQLKTKRKSLKEMRAVQEPFQVATVNTEERKTKRKPLAERKDAGNRKQTGRKREKTEVNNVEALLARHNKKFKAMHTYEPPRHSVREVKQWEREMK</sequence>